<dbReference type="GO" id="GO:0004803">
    <property type="term" value="F:transposase activity"/>
    <property type="evidence" value="ECO:0007669"/>
    <property type="project" value="InterPro"/>
</dbReference>
<evidence type="ECO:0000313" key="2">
    <source>
        <dbReference type="Proteomes" id="UP001163821"/>
    </source>
</evidence>
<dbReference type="AlphaFoldDB" id="A0AA41Y7E4"/>
<protein>
    <recommendedName>
        <fullName evidence="3">Transposase</fullName>
    </recommendedName>
</protein>
<keyword evidence="2" id="KW-1185">Reference proteome</keyword>
<dbReference type="InterPro" id="IPR036515">
    <property type="entry name" value="Transposase_17_sf"/>
</dbReference>
<comment type="caution">
    <text evidence="1">The sequence shown here is derived from an EMBL/GenBank/DDBJ whole genome shotgun (WGS) entry which is preliminary data.</text>
</comment>
<gene>
    <name evidence="1" type="ORF">N2K84_11400</name>
</gene>
<dbReference type="GO" id="GO:0003677">
    <property type="term" value="F:DNA binding"/>
    <property type="evidence" value="ECO:0007669"/>
    <property type="project" value="InterPro"/>
</dbReference>
<accession>A0AA41Y7E4</accession>
<evidence type="ECO:0008006" key="3">
    <source>
        <dbReference type="Google" id="ProtNLM"/>
    </source>
</evidence>
<evidence type="ECO:0000313" key="1">
    <source>
        <dbReference type="EMBL" id="MCW0483339.1"/>
    </source>
</evidence>
<dbReference type="Gene3D" id="3.30.70.1290">
    <property type="entry name" value="Transposase IS200-like"/>
    <property type="match status" value="1"/>
</dbReference>
<dbReference type="RefSeq" id="WP_282591941.1">
    <property type="nucleotide sequence ID" value="NZ_JAPAAF010000015.1"/>
</dbReference>
<sequence length="124" mass="14269">MSSYAQAINKQENRRGKLFSHNTKAKCLNDVEFEKALSRSESFNASVPDYLTTCFNYIHQNPVMAGLVTKPEEWEFSSFRDFAGLRKGTLANKYLAFQYVGLDPEDFYAQSMMLLDESILKKVF</sequence>
<dbReference type="GO" id="GO:0006313">
    <property type="term" value="P:DNA transposition"/>
    <property type="evidence" value="ECO:0007669"/>
    <property type="project" value="InterPro"/>
</dbReference>
<organism evidence="1 2">
    <name type="scientific">Gaoshiqia sediminis</name>
    <dbReference type="NCBI Taxonomy" id="2986998"/>
    <lineage>
        <taxon>Bacteria</taxon>
        <taxon>Pseudomonadati</taxon>
        <taxon>Bacteroidota</taxon>
        <taxon>Bacteroidia</taxon>
        <taxon>Marinilabiliales</taxon>
        <taxon>Prolixibacteraceae</taxon>
        <taxon>Gaoshiqia</taxon>
    </lineage>
</organism>
<dbReference type="EMBL" id="JAPAAF010000015">
    <property type="protein sequence ID" value="MCW0483339.1"/>
    <property type="molecule type" value="Genomic_DNA"/>
</dbReference>
<proteinExistence type="predicted"/>
<name>A0AA41Y7E4_9BACT</name>
<dbReference type="Proteomes" id="UP001163821">
    <property type="component" value="Unassembled WGS sequence"/>
</dbReference>
<reference evidence="1" key="1">
    <citation type="submission" date="2022-10" db="EMBL/GenBank/DDBJ databases">
        <title>Gaoshiqiia sediminis gen. nov., sp. nov., isolated from coastal sediment.</title>
        <authorList>
            <person name="Yu W.X."/>
            <person name="Mu D.S."/>
            <person name="Du J.Z."/>
            <person name="Liang Y.Q."/>
        </authorList>
    </citation>
    <scope>NUCLEOTIDE SEQUENCE</scope>
    <source>
        <strain evidence="1">A06</strain>
    </source>
</reference>